<reference evidence="7 8" key="1">
    <citation type="submission" date="2020-08" db="EMBL/GenBank/DDBJ databases">
        <title>Genomic Encyclopedia of Type Strains, Phase IV (KMG-IV): sequencing the most valuable type-strain genomes for metagenomic binning, comparative biology and taxonomic classification.</title>
        <authorList>
            <person name="Goeker M."/>
        </authorList>
    </citation>
    <scope>NUCLEOTIDE SEQUENCE [LARGE SCALE GENOMIC DNA]</scope>
    <source>
        <strain evidence="7 8">DSM 102850</strain>
    </source>
</reference>
<dbReference type="PANTHER" id="PTHR40980">
    <property type="entry name" value="PLUG DOMAIN-CONTAINING PROTEIN"/>
    <property type="match status" value="1"/>
</dbReference>
<evidence type="ECO:0000256" key="1">
    <source>
        <dbReference type="ARBA" id="ARBA00004442"/>
    </source>
</evidence>
<dbReference type="Proteomes" id="UP000563524">
    <property type="component" value="Unassembled WGS sequence"/>
</dbReference>
<keyword evidence="2 4" id="KW-0472">Membrane</keyword>
<dbReference type="InterPro" id="IPR037066">
    <property type="entry name" value="Plug_dom_sf"/>
</dbReference>
<dbReference type="RefSeq" id="WP_183818062.1">
    <property type="nucleotide sequence ID" value="NZ_JACHOB010000004.1"/>
</dbReference>
<dbReference type="AlphaFoldDB" id="A0A840I5H1"/>
<dbReference type="InterPro" id="IPR000531">
    <property type="entry name" value="Beta-barrel_TonB"/>
</dbReference>
<keyword evidence="3" id="KW-0998">Cell outer membrane</keyword>
<dbReference type="EMBL" id="JACHOB010000004">
    <property type="protein sequence ID" value="MBB4659444.1"/>
    <property type="molecule type" value="Genomic_DNA"/>
</dbReference>
<evidence type="ECO:0000259" key="5">
    <source>
        <dbReference type="Pfam" id="PF00593"/>
    </source>
</evidence>
<dbReference type="SUPFAM" id="SSF56935">
    <property type="entry name" value="Porins"/>
    <property type="match status" value="1"/>
</dbReference>
<feature type="domain" description="TonB-dependent receptor-like beta-barrel" evidence="5">
    <location>
        <begin position="477"/>
        <end position="953"/>
    </location>
</feature>
<dbReference type="Gene3D" id="2.40.170.20">
    <property type="entry name" value="TonB-dependent receptor, beta-barrel domain"/>
    <property type="match status" value="1"/>
</dbReference>
<protein>
    <submittedName>
        <fullName evidence="7">TonB-dependent receptor</fullName>
    </submittedName>
</protein>
<keyword evidence="7" id="KW-0675">Receptor</keyword>
<organism evidence="7 8">
    <name type="scientific">Parvularcula dongshanensis</name>
    <dbReference type="NCBI Taxonomy" id="1173995"/>
    <lineage>
        <taxon>Bacteria</taxon>
        <taxon>Pseudomonadati</taxon>
        <taxon>Pseudomonadota</taxon>
        <taxon>Alphaproteobacteria</taxon>
        <taxon>Parvularculales</taxon>
        <taxon>Parvularculaceae</taxon>
        <taxon>Parvularcula</taxon>
    </lineage>
</organism>
<keyword evidence="4" id="KW-0798">TonB box</keyword>
<keyword evidence="8" id="KW-1185">Reference proteome</keyword>
<dbReference type="GO" id="GO:0009279">
    <property type="term" value="C:cell outer membrane"/>
    <property type="evidence" value="ECO:0007669"/>
    <property type="project" value="UniProtKB-SubCell"/>
</dbReference>
<accession>A0A840I5H1</accession>
<dbReference type="Pfam" id="PF00593">
    <property type="entry name" value="TonB_dep_Rec_b-barrel"/>
    <property type="match status" value="1"/>
</dbReference>
<comment type="caution">
    <text evidence="7">The sequence shown here is derived from an EMBL/GenBank/DDBJ whole genome shotgun (WGS) entry which is preliminary data.</text>
</comment>
<gene>
    <name evidence="7" type="ORF">GGQ59_001981</name>
</gene>
<evidence type="ECO:0000313" key="8">
    <source>
        <dbReference type="Proteomes" id="UP000563524"/>
    </source>
</evidence>
<comment type="subcellular location">
    <subcellularLocation>
        <location evidence="1 4">Cell outer membrane</location>
    </subcellularLocation>
</comment>
<dbReference type="Gene3D" id="2.170.130.10">
    <property type="entry name" value="TonB-dependent receptor, plug domain"/>
    <property type="match status" value="1"/>
</dbReference>
<evidence type="ECO:0000256" key="2">
    <source>
        <dbReference type="ARBA" id="ARBA00023136"/>
    </source>
</evidence>
<dbReference type="InterPro" id="IPR010104">
    <property type="entry name" value="TonB_rcpt_bac"/>
</dbReference>
<dbReference type="PANTHER" id="PTHR40980:SF3">
    <property type="entry name" value="TONB-DEPENDENT RECEPTOR-LIKE BETA-BARREL DOMAIN-CONTAINING PROTEIN"/>
    <property type="match status" value="1"/>
</dbReference>
<feature type="domain" description="TonB-dependent receptor plug" evidence="6">
    <location>
        <begin position="73"/>
        <end position="180"/>
    </location>
</feature>
<dbReference type="NCBIfam" id="TIGR01782">
    <property type="entry name" value="TonB-Xanth-Caul"/>
    <property type="match status" value="1"/>
</dbReference>
<dbReference type="Pfam" id="PF07715">
    <property type="entry name" value="Plug"/>
    <property type="match status" value="1"/>
</dbReference>
<name>A0A840I5H1_9PROT</name>
<evidence type="ECO:0000259" key="6">
    <source>
        <dbReference type="Pfam" id="PF07715"/>
    </source>
</evidence>
<dbReference type="InterPro" id="IPR036942">
    <property type="entry name" value="Beta-barrel_TonB_sf"/>
</dbReference>
<proteinExistence type="inferred from homology"/>
<dbReference type="InterPro" id="IPR012910">
    <property type="entry name" value="Plug_dom"/>
</dbReference>
<evidence type="ECO:0000256" key="3">
    <source>
        <dbReference type="ARBA" id="ARBA00023237"/>
    </source>
</evidence>
<evidence type="ECO:0000256" key="4">
    <source>
        <dbReference type="RuleBase" id="RU003357"/>
    </source>
</evidence>
<comment type="similarity">
    <text evidence="4">Belongs to the TonB-dependent receptor family.</text>
</comment>
<evidence type="ECO:0000313" key="7">
    <source>
        <dbReference type="EMBL" id="MBB4659444.1"/>
    </source>
</evidence>
<sequence length="986" mass="108852">MPIKDETRTRPHALRRGLLTATLLSGLPLGWTAAAQDAEPTVIDDQPVPEDEDGDVIVVQGYRAALQDSTNAKRDANGFTDTIFADDIGKLPSQNLAESLNRIPGVKINRDVTGEGQQISVRGLGPSFTKIVLNGNNIFTASDGNLTGTNSNREVDLDVFPAELFSSLVVNKTPMADQLEGGTSGYVNLRTSRPFDAEGQRFRFSVEGAYTTINEEVSPIVSAIYSNTWNDKFGILAGVVASRRESRVDGYETVGFSDGCVADFTDPPANTTSNCLDGYIGRNHFRYSPYATADYVAAHPELSLAVGDRIDPVATSGLTQDELDRGILPYLGRGMYTIGDRDATSALGSVQFRPSEAIDIAIDVLYAETKRDFDRVEAMNWGRRNFLSLGAAWIPEDLTIDGDQVIRSGTLYNTRAWVGHRAYEEDFEFFTVMPSLSWDVSEVFRMDLSASYSESDFRRDEPYFNFLTPGMTVDFANSGDVATFDYSLDISQPNVGWVWNDVQGDQLRFNRNFRDVDTLGFHADFDLGAEPERTGVQFGIHYDEATRDLEFFGGGNNDVLKNEYFFPSDAYANIEDYLLPSPISDLGDVFDEDIGYSGIAYLDIDRFYEAIRYDEFEPTAAATGDQFGQGVGGIEEKYLGLYLMANVEADLLDQPLRINAGVRWVDTDQTLTSLADEGETETQASYAKFLPSFSAVYDVTDALKLRASASRTMTRANPGEMYPNSVWTSSGIDTARAGNPNLSPFESVNFDVGGEYYFGELGYVGLYYFDKEVRGFTRDDTVDVLFANIADYGLDPNDLSETQAEALVACGGPQSCNVQVSTRTNVQGTATLKGFEGIWVQPLDFLLEGLGFNASATKIEQDADDPAAIITGISDWTYNATGYYENELFQFRLTYYHQDGAVASGFQGYDGSDGLPARRIRSDHRTQVDFSAIVNLPFLENQNVALTFDGYNITNEPVRNLFEYDDLSYDVFYPGATYTVGLRGSF</sequence>